<evidence type="ECO:0000256" key="1">
    <source>
        <dbReference type="ARBA" id="ARBA00008812"/>
    </source>
</evidence>
<gene>
    <name evidence="3" type="ORF">ACFP1K_37045</name>
</gene>
<evidence type="ECO:0000259" key="2">
    <source>
        <dbReference type="SMART" id="SM00867"/>
    </source>
</evidence>
<dbReference type="RefSeq" id="WP_380762379.1">
    <property type="nucleotide sequence ID" value="NZ_JBHSRF010000102.1"/>
</dbReference>
<dbReference type="InterPro" id="IPR007372">
    <property type="entry name" value="Lipid/polyisoprenoid-bd_YceI"/>
</dbReference>
<dbReference type="Gene3D" id="2.40.128.110">
    <property type="entry name" value="Lipid/polyisoprenoid-binding, YceI-like"/>
    <property type="match status" value="1"/>
</dbReference>
<dbReference type="Proteomes" id="UP001596137">
    <property type="component" value="Unassembled WGS sequence"/>
</dbReference>
<dbReference type="SUPFAM" id="SSF101874">
    <property type="entry name" value="YceI-like"/>
    <property type="match status" value="1"/>
</dbReference>
<keyword evidence="4" id="KW-1185">Reference proteome</keyword>
<comment type="caution">
    <text evidence="3">The sequence shown here is derived from an EMBL/GenBank/DDBJ whole genome shotgun (WGS) entry which is preliminary data.</text>
</comment>
<dbReference type="SMART" id="SM00867">
    <property type="entry name" value="YceI"/>
    <property type="match status" value="1"/>
</dbReference>
<dbReference type="EMBL" id="JBHSRF010000102">
    <property type="protein sequence ID" value="MFC6086822.1"/>
    <property type="molecule type" value="Genomic_DNA"/>
</dbReference>
<evidence type="ECO:0000313" key="3">
    <source>
        <dbReference type="EMBL" id="MFC6086822.1"/>
    </source>
</evidence>
<proteinExistence type="inferred from homology"/>
<dbReference type="Pfam" id="PF04264">
    <property type="entry name" value="YceI"/>
    <property type="match status" value="1"/>
</dbReference>
<accession>A0ABW1NVT0</accession>
<name>A0ABW1NVT0_9ACTN</name>
<organism evidence="3 4">
    <name type="scientific">Sphaerisporangium aureirubrum</name>
    <dbReference type="NCBI Taxonomy" id="1544736"/>
    <lineage>
        <taxon>Bacteria</taxon>
        <taxon>Bacillati</taxon>
        <taxon>Actinomycetota</taxon>
        <taxon>Actinomycetes</taxon>
        <taxon>Streptosporangiales</taxon>
        <taxon>Streptosporangiaceae</taxon>
        <taxon>Sphaerisporangium</taxon>
    </lineage>
</organism>
<evidence type="ECO:0000313" key="4">
    <source>
        <dbReference type="Proteomes" id="UP001596137"/>
    </source>
</evidence>
<dbReference type="InterPro" id="IPR036761">
    <property type="entry name" value="TTHA0802/YceI-like_sf"/>
</dbReference>
<feature type="domain" description="Lipid/polyisoprenoid-binding YceI-like" evidence="2">
    <location>
        <begin position="16"/>
        <end position="184"/>
    </location>
</feature>
<reference evidence="4" key="1">
    <citation type="journal article" date="2019" name="Int. J. Syst. Evol. Microbiol.">
        <title>The Global Catalogue of Microorganisms (GCM) 10K type strain sequencing project: providing services to taxonomists for standard genome sequencing and annotation.</title>
        <authorList>
            <consortium name="The Broad Institute Genomics Platform"/>
            <consortium name="The Broad Institute Genome Sequencing Center for Infectious Disease"/>
            <person name="Wu L."/>
            <person name="Ma J."/>
        </authorList>
    </citation>
    <scope>NUCLEOTIDE SEQUENCE [LARGE SCALE GENOMIC DNA]</scope>
    <source>
        <strain evidence="4">JCM 30346</strain>
    </source>
</reference>
<dbReference type="PANTHER" id="PTHR34406:SF1">
    <property type="entry name" value="PROTEIN YCEI"/>
    <property type="match status" value="1"/>
</dbReference>
<sequence length="187" mass="20384">MSTRAWEGITIPEAGTFDLDASHTHVGFVAKHMMVTKVRGAFGEFSGTVTIADDPLRSSAELTIKTDSIDTGNADRDGHLRGDDFLSVDKFPEITFRSTRVVSHSDEDFVVLGDLTIRDVTKEVTLKVEYGGAGTNPWGAEVFGFSISTEIEREEFGLTWNVALETGGVLVSKKVKIEVEGEATRRA</sequence>
<dbReference type="PANTHER" id="PTHR34406">
    <property type="entry name" value="PROTEIN YCEI"/>
    <property type="match status" value="1"/>
</dbReference>
<protein>
    <submittedName>
        <fullName evidence="3">YceI family protein</fullName>
    </submittedName>
</protein>
<comment type="similarity">
    <text evidence="1">Belongs to the UPF0312 family.</text>
</comment>